<evidence type="ECO:0000313" key="2">
    <source>
        <dbReference type="Proteomes" id="UP001279734"/>
    </source>
</evidence>
<dbReference type="EMBL" id="BSYO01000036">
    <property type="protein sequence ID" value="GMH29279.1"/>
    <property type="molecule type" value="Genomic_DNA"/>
</dbReference>
<name>A0AAD3Y6R6_NEPGR</name>
<protein>
    <submittedName>
        <fullName evidence="1">Uncharacterized protein</fullName>
    </submittedName>
</protein>
<evidence type="ECO:0000313" key="1">
    <source>
        <dbReference type="EMBL" id="GMH29279.1"/>
    </source>
</evidence>
<keyword evidence="2" id="KW-1185">Reference proteome</keyword>
<organism evidence="1 2">
    <name type="scientific">Nepenthes gracilis</name>
    <name type="common">Slender pitcher plant</name>
    <dbReference type="NCBI Taxonomy" id="150966"/>
    <lineage>
        <taxon>Eukaryota</taxon>
        <taxon>Viridiplantae</taxon>
        <taxon>Streptophyta</taxon>
        <taxon>Embryophyta</taxon>
        <taxon>Tracheophyta</taxon>
        <taxon>Spermatophyta</taxon>
        <taxon>Magnoliopsida</taxon>
        <taxon>eudicotyledons</taxon>
        <taxon>Gunneridae</taxon>
        <taxon>Pentapetalae</taxon>
        <taxon>Caryophyllales</taxon>
        <taxon>Nepenthaceae</taxon>
        <taxon>Nepenthes</taxon>
    </lineage>
</organism>
<proteinExistence type="predicted"/>
<sequence>MSEVRGIRLMIGSCEPASAMPQHPSSIGPQLASSAKVIGRWCTQLSSLATNSQQEAPLPTSHLIGNYHIDEQSLLTEFTIKRL</sequence>
<gene>
    <name evidence="1" type="ORF">Nepgr_031122</name>
</gene>
<dbReference type="Proteomes" id="UP001279734">
    <property type="component" value="Unassembled WGS sequence"/>
</dbReference>
<reference evidence="1" key="1">
    <citation type="submission" date="2023-05" db="EMBL/GenBank/DDBJ databases">
        <title>Nepenthes gracilis genome sequencing.</title>
        <authorList>
            <person name="Fukushima K."/>
        </authorList>
    </citation>
    <scope>NUCLEOTIDE SEQUENCE</scope>
    <source>
        <strain evidence="1">SING2019-196</strain>
    </source>
</reference>
<comment type="caution">
    <text evidence="1">The sequence shown here is derived from an EMBL/GenBank/DDBJ whole genome shotgun (WGS) entry which is preliminary data.</text>
</comment>
<dbReference type="AlphaFoldDB" id="A0AAD3Y6R6"/>
<accession>A0AAD3Y6R6</accession>